<evidence type="ECO:0000256" key="4">
    <source>
        <dbReference type="SAM" id="SignalP"/>
    </source>
</evidence>
<feature type="chain" id="PRO_5031430872" description="J domain-containing protein" evidence="4">
    <location>
        <begin position="20"/>
        <end position="616"/>
    </location>
</feature>
<dbReference type="SMART" id="SM00271">
    <property type="entry name" value="DnaJ"/>
    <property type="match status" value="1"/>
</dbReference>
<feature type="region of interest" description="Disordered" evidence="3">
    <location>
        <begin position="538"/>
        <end position="594"/>
    </location>
</feature>
<dbReference type="InterPro" id="IPR001623">
    <property type="entry name" value="DnaJ_domain"/>
</dbReference>
<keyword evidence="2" id="KW-0802">TPR repeat</keyword>
<evidence type="ECO:0000256" key="2">
    <source>
        <dbReference type="ARBA" id="ARBA00022803"/>
    </source>
</evidence>
<feature type="region of interest" description="Disordered" evidence="3">
    <location>
        <begin position="351"/>
        <end position="370"/>
    </location>
</feature>
<feature type="signal peptide" evidence="4">
    <location>
        <begin position="1"/>
        <end position="19"/>
    </location>
</feature>
<feature type="region of interest" description="Disordered" evidence="3">
    <location>
        <begin position="376"/>
        <end position="398"/>
    </location>
</feature>
<organism evidence="6">
    <name type="scientific">Alexandrium monilatum</name>
    <dbReference type="NCBI Taxonomy" id="311494"/>
    <lineage>
        <taxon>Eukaryota</taxon>
        <taxon>Sar</taxon>
        <taxon>Alveolata</taxon>
        <taxon>Dinophyceae</taxon>
        <taxon>Gonyaulacales</taxon>
        <taxon>Pyrocystaceae</taxon>
        <taxon>Alexandrium</taxon>
    </lineage>
</organism>
<dbReference type="EMBL" id="HBNR01037701">
    <property type="protein sequence ID" value="CAE4594655.1"/>
    <property type="molecule type" value="Transcribed_RNA"/>
</dbReference>
<feature type="compositionally biased region" description="Basic and acidic residues" evidence="3">
    <location>
        <begin position="538"/>
        <end position="572"/>
    </location>
</feature>
<evidence type="ECO:0000256" key="1">
    <source>
        <dbReference type="ARBA" id="ARBA00022737"/>
    </source>
</evidence>
<feature type="domain" description="J" evidence="5">
    <location>
        <begin position="472"/>
        <end position="542"/>
    </location>
</feature>
<feature type="compositionally biased region" description="Basic and acidic residues" evidence="3">
    <location>
        <begin position="579"/>
        <end position="594"/>
    </location>
</feature>
<dbReference type="PROSITE" id="PS50076">
    <property type="entry name" value="DNAJ_2"/>
    <property type="match status" value="1"/>
</dbReference>
<dbReference type="PANTHER" id="PTHR45188">
    <property type="entry name" value="DNAJ PROTEIN P58IPK HOMOLOG"/>
    <property type="match status" value="1"/>
</dbReference>
<evidence type="ECO:0000313" key="6">
    <source>
        <dbReference type="EMBL" id="CAE4594655.1"/>
    </source>
</evidence>
<evidence type="ECO:0000259" key="5">
    <source>
        <dbReference type="PROSITE" id="PS50076"/>
    </source>
</evidence>
<name>A0A7S4QUV2_9DINO</name>
<keyword evidence="1" id="KW-0677">Repeat</keyword>
<dbReference type="SUPFAM" id="SSF48452">
    <property type="entry name" value="TPR-like"/>
    <property type="match status" value="1"/>
</dbReference>
<evidence type="ECO:0000256" key="3">
    <source>
        <dbReference type="SAM" id="MobiDB-lite"/>
    </source>
</evidence>
<dbReference type="PROSITE" id="PS00636">
    <property type="entry name" value="DNAJ_1"/>
    <property type="match status" value="1"/>
</dbReference>
<dbReference type="AlphaFoldDB" id="A0A7S4QUV2"/>
<keyword evidence="4" id="KW-0732">Signal</keyword>
<gene>
    <name evidence="6" type="ORF">AMON00008_LOCUS26000</name>
</gene>
<dbReference type="PANTHER" id="PTHR45188:SF2">
    <property type="entry name" value="DNAJ HOMOLOG SUBFAMILY C MEMBER 7"/>
    <property type="match status" value="1"/>
</dbReference>
<accession>A0A7S4QUV2</accession>
<dbReference type="SUPFAM" id="SSF46565">
    <property type="entry name" value="Chaperone J-domain"/>
    <property type="match status" value="1"/>
</dbReference>
<dbReference type="InterPro" id="IPR018253">
    <property type="entry name" value="DnaJ_domain_CS"/>
</dbReference>
<reference evidence="6" key="1">
    <citation type="submission" date="2021-01" db="EMBL/GenBank/DDBJ databases">
        <authorList>
            <person name="Corre E."/>
            <person name="Pelletier E."/>
            <person name="Niang G."/>
            <person name="Scheremetjew M."/>
            <person name="Finn R."/>
            <person name="Kale V."/>
            <person name="Holt S."/>
            <person name="Cochrane G."/>
            <person name="Meng A."/>
            <person name="Brown T."/>
            <person name="Cohen L."/>
        </authorList>
    </citation>
    <scope>NUCLEOTIDE SEQUENCE</scope>
    <source>
        <strain evidence="6">CCMP3105</strain>
    </source>
</reference>
<proteinExistence type="predicted"/>
<dbReference type="Gene3D" id="1.25.40.10">
    <property type="entry name" value="Tetratricopeptide repeat domain"/>
    <property type="match status" value="1"/>
</dbReference>
<protein>
    <recommendedName>
        <fullName evidence="5">J domain-containing protein</fullName>
    </recommendedName>
</protein>
<dbReference type="Gene3D" id="1.10.287.110">
    <property type="entry name" value="DnaJ domain"/>
    <property type="match status" value="1"/>
</dbReference>
<dbReference type="InterPro" id="IPR011990">
    <property type="entry name" value="TPR-like_helical_dom_sf"/>
</dbReference>
<dbReference type="Pfam" id="PF00226">
    <property type="entry name" value="DnaJ"/>
    <property type="match status" value="1"/>
</dbReference>
<dbReference type="CDD" id="cd06257">
    <property type="entry name" value="DnaJ"/>
    <property type="match status" value="1"/>
</dbReference>
<feature type="compositionally biased region" description="Basic and acidic residues" evidence="3">
    <location>
        <begin position="386"/>
        <end position="396"/>
    </location>
</feature>
<sequence>MATRLGLCILACAAGLAFAGSSLVGPGAVGSYQGPSHGRRHGGFVHVDKPSVGFFVAGSSLRAMNGLYARVDPAAQEILPKDRKHHLAYRHDFTGWFMVLASVRPGVSPVGQNTEWLFIDNDGSDRFVGRGGSIIPSAGDSFRHVHRTASAEPDPAAGTAVAAVVEDDSEELPWQIIGIGAEHLLRQLRGYFTYYKHTVQQAIAGNNLPEMPEARTPDQEETALPAGFEPPLIVAAGAVGELCLDKRKRDVKAALEQAVRSNNKWAQAVVFLAVARCLRRQRRFGDAERTLHTALEIRPRFKEAILEQGMNRLDWERYSLAILSFEVLLRIDREAPALLDWLVRAHAHGKRQEAARQPSEGQTALEEHETPHCVAWRQTGTCDPSGPREPRQDRPCSAEVPGDVSGFCECRGAASDGQPARAGESSCNHPPLVCADACRERWPEGTLQAVAAEQPEKPPCQLAEPPAWCSENHYAVLGVLCDLPPAGADGAESEELKRAYKRRSLQLHPDKPGGHIEAFQRVAEAHAVLADAGRRRAFDDGEDLERGTEKDGTQSPPHREVIEKKYFPERFDFQPFGDPHADRKERRELERQRLESQRQEQLALRAAQAAIKGEEL</sequence>
<dbReference type="InterPro" id="IPR036869">
    <property type="entry name" value="J_dom_sf"/>
</dbReference>